<evidence type="ECO:0000256" key="2">
    <source>
        <dbReference type="SAM" id="SignalP"/>
    </source>
</evidence>
<reference evidence="3" key="1">
    <citation type="submission" date="2022-08" db="EMBL/GenBank/DDBJ databases">
        <authorList>
            <consortium name="DOE Joint Genome Institute"/>
            <person name="Min B."/>
            <person name="Riley R."/>
            <person name="Sierra-Patev S."/>
            <person name="Naranjo-Ortiz M."/>
            <person name="Looney B."/>
            <person name="Konkel Z."/>
            <person name="Slot J.C."/>
            <person name="Sakamoto Y."/>
            <person name="Steenwyk J.L."/>
            <person name="Rokas A."/>
            <person name="Carro J."/>
            <person name="Camarero S."/>
            <person name="Ferreira P."/>
            <person name="Molpeceres G."/>
            <person name="Ruiz-Duenas F.J."/>
            <person name="Serrano A."/>
            <person name="Henrissat B."/>
            <person name="Drula E."/>
            <person name="Hughes K.W."/>
            <person name="Mata J.L."/>
            <person name="Ishikawa N.K."/>
            <person name="Vargas-Isla R."/>
            <person name="Ushijima S."/>
            <person name="Smith C.A."/>
            <person name="Ahrendt S."/>
            <person name="Andreopoulos W."/>
            <person name="He G."/>
            <person name="Labutti K."/>
            <person name="Lipzen A."/>
            <person name="Ng V."/>
            <person name="Sandor L."/>
            <person name="Barry K."/>
            <person name="Martinez A.T."/>
            <person name="Xiao Y."/>
            <person name="Gibbons J.G."/>
            <person name="Terashima K."/>
            <person name="Hibbett D.S."/>
            <person name="Grigoriev I.V."/>
        </authorList>
    </citation>
    <scope>NUCLEOTIDE SEQUENCE</scope>
    <source>
        <strain evidence="3">TFB9207</strain>
    </source>
</reference>
<comment type="caution">
    <text evidence="3">The sequence shown here is derived from an EMBL/GenBank/DDBJ whole genome shotgun (WGS) entry which is preliminary data.</text>
</comment>
<gene>
    <name evidence="3" type="ORF">F5878DRAFT_656910</name>
</gene>
<feature type="region of interest" description="Disordered" evidence="1">
    <location>
        <begin position="225"/>
        <end position="347"/>
    </location>
</feature>
<dbReference type="EMBL" id="MU805981">
    <property type="protein sequence ID" value="KAJ3843251.1"/>
    <property type="molecule type" value="Genomic_DNA"/>
</dbReference>
<feature type="compositionally biased region" description="Basic and acidic residues" evidence="1">
    <location>
        <begin position="291"/>
        <end position="314"/>
    </location>
</feature>
<evidence type="ECO:0000256" key="1">
    <source>
        <dbReference type="SAM" id="MobiDB-lite"/>
    </source>
</evidence>
<feature type="chain" id="PRO_5041246818" evidence="2">
    <location>
        <begin position="27"/>
        <end position="347"/>
    </location>
</feature>
<dbReference type="Proteomes" id="UP001163846">
    <property type="component" value="Unassembled WGS sequence"/>
</dbReference>
<dbReference type="AlphaFoldDB" id="A0AA38PIB5"/>
<keyword evidence="4" id="KW-1185">Reference proteome</keyword>
<feature type="region of interest" description="Disordered" evidence="1">
    <location>
        <begin position="177"/>
        <end position="204"/>
    </location>
</feature>
<feature type="signal peptide" evidence="2">
    <location>
        <begin position="1"/>
        <end position="26"/>
    </location>
</feature>
<evidence type="ECO:0000313" key="4">
    <source>
        <dbReference type="Proteomes" id="UP001163846"/>
    </source>
</evidence>
<protein>
    <submittedName>
        <fullName evidence="3">Uncharacterized protein</fullName>
    </submittedName>
</protein>
<organism evidence="3 4">
    <name type="scientific">Lentinula raphanica</name>
    <dbReference type="NCBI Taxonomy" id="153919"/>
    <lineage>
        <taxon>Eukaryota</taxon>
        <taxon>Fungi</taxon>
        <taxon>Dikarya</taxon>
        <taxon>Basidiomycota</taxon>
        <taxon>Agaricomycotina</taxon>
        <taxon>Agaricomycetes</taxon>
        <taxon>Agaricomycetidae</taxon>
        <taxon>Agaricales</taxon>
        <taxon>Marasmiineae</taxon>
        <taxon>Omphalotaceae</taxon>
        <taxon>Lentinula</taxon>
    </lineage>
</organism>
<evidence type="ECO:0000313" key="3">
    <source>
        <dbReference type="EMBL" id="KAJ3843251.1"/>
    </source>
</evidence>
<feature type="compositionally biased region" description="Basic and acidic residues" evidence="1">
    <location>
        <begin position="257"/>
        <end position="267"/>
    </location>
</feature>
<feature type="compositionally biased region" description="Basic and acidic residues" evidence="1">
    <location>
        <begin position="177"/>
        <end position="203"/>
    </location>
</feature>
<sequence length="347" mass="38658">MHISKRVLPSLLLWVLTTGVSVSVSAIPIDSGFRHPDTGSLDSVHEPDMGPGGDSMNLDSVRVILAGKDETIQQALTRREQVQKYLNADKPQKAKLRFDFKWKEKAAVLKALDFESNNHHNRPRVPLTIHNRASLFLSNLFGIQTSVSFGPESVWDPEDDLTDEFRIICRLPLSLSEERKEDDGERGEKDGDVAGRGGKEVSKTRVSGKTEYAWFKYEIPSEDRIAQDAPLPASPESVDDGHDEGEISESETQSNAADDKVSSKEVSGKQVFGSSSPAKGPGELQKGDSNFSREPEWERSWDRADLYRPQYGEKGRKKGKYKDLHPPSFLKSLPDPYVIPKAHSDSN</sequence>
<accession>A0AA38PIB5</accession>
<feature type="compositionally biased region" description="Acidic residues" evidence="1">
    <location>
        <begin position="237"/>
        <end position="249"/>
    </location>
</feature>
<proteinExistence type="predicted"/>
<name>A0AA38PIB5_9AGAR</name>
<keyword evidence="2" id="KW-0732">Signal</keyword>